<evidence type="ECO:0000256" key="12">
    <source>
        <dbReference type="ARBA" id="ARBA00023242"/>
    </source>
</evidence>
<evidence type="ECO:0000256" key="4">
    <source>
        <dbReference type="ARBA" id="ARBA00010912"/>
    </source>
</evidence>
<proteinExistence type="inferred from homology"/>
<keyword evidence="9" id="KW-0547">Nucleotide-binding</keyword>
<comment type="similarity">
    <text evidence="4">Belongs to the poly(A) polymerase family.</text>
</comment>
<accession>A0A8J5T1P9</accession>
<dbReference type="Pfam" id="PF04928">
    <property type="entry name" value="PAP_central"/>
    <property type="match status" value="1"/>
</dbReference>
<comment type="cofactor">
    <cofactor evidence="1">
        <name>Mn(2+)</name>
        <dbReference type="ChEBI" id="CHEBI:29035"/>
    </cofactor>
</comment>
<dbReference type="GO" id="GO:0046872">
    <property type="term" value="F:metal ion binding"/>
    <property type="evidence" value="ECO:0007669"/>
    <property type="project" value="UniProtKB-KW"/>
</dbReference>
<keyword evidence="6" id="KW-0507">mRNA processing</keyword>
<gene>
    <name evidence="15" type="ORF">GUJ93_ZPchr0004g39094</name>
</gene>
<sequence length="224" mass="24607">MVSPPKGVTEPISLVRPTSADLEATAQLETFLCETGLDETPEEEAVRVFGRRCFANLRASSTAGRGSDFDALVVSPYYVNRDHDFFSVLGGMLDETEAVTELQPVPGAHVSVIKMRFHSVQVDLIYANISLLVVPRDLDLHDRKVLCGLDLATVRSVNGVRIAKEIMRLVPDVAAFRMTLRCVKHWAKTHGVYSNVVGFLGGVGWAILVARVCQLYPNVLGRLD</sequence>
<dbReference type="Proteomes" id="UP000729402">
    <property type="component" value="Unassembled WGS sequence"/>
</dbReference>
<protein>
    <recommendedName>
        <fullName evidence="5">polynucleotide adenylyltransferase</fullName>
        <ecNumber evidence="5">2.7.7.19</ecNumber>
    </recommendedName>
</protein>
<reference evidence="15" key="1">
    <citation type="journal article" date="2021" name="bioRxiv">
        <title>Whole Genome Assembly and Annotation of Northern Wild Rice, Zizania palustris L., Supports a Whole Genome Duplication in the Zizania Genus.</title>
        <authorList>
            <person name="Haas M."/>
            <person name="Kono T."/>
            <person name="Macchietto M."/>
            <person name="Millas R."/>
            <person name="McGilp L."/>
            <person name="Shao M."/>
            <person name="Duquette J."/>
            <person name="Hirsch C.N."/>
            <person name="Kimball J."/>
        </authorList>
    </citation>
    <scope>NUCLEOTIDE SEQUENCE</scope>
    <source>
        <tissue evidence="15">Fresh leaf tissue</tissue>
    </source>
</reference>
<name>A0A8J5T1P9_ZIZPA</name>
<dbReference type="EC" id="2.7.7.19" evidence="5"/>
<feature type="domain" description="Poly(A) polymerase central" evidence="13">
    <location>
        <begin position="176"/>
        <end position="220"/>
    </location>
</feature>
<keyword evidence="7" id="KW-0808">Transferase</keyword>
<dbReference type="GO" id="GO:0006397">
    <property type="term" value="P:mRNA processing"/>
    <property type="evidence" value="ECO:0007669"/>
    <property type="project" value="UniProtKB-KW"/>
</dbReference>
<dbReference type="Pfam" id="PF20750">
    <property type="entry name" value="PAP_NTPase"/>
    <property type="match status" value="2"/>
</dbReference>
<evidence type="ECO:0000256" key="6">
    <source>
        <dbReference type="ARBA" id="ARBA00022664"/>
    </source>
</evidence>
<evidence type="ECO:0000259" key="14">
    <source>
        <dbReference type="Pfam" id="PF20750"/>
    </source>
</evidence>
<comment type="caution">
    <text evidence="15">The sequence shown here is derived from an EMBL/GenBank/DDBJ whole genome shotgun (WGS) entry which is preliminary data.</text>
</comment>
<feature type="domain" description="Poly(A) polymerase nucleotidyltransferase" evidence="14">
    <location>
        <begin position="54"/>
        <end position="170"/>
    </location>
</feature>
<evidence type="ECO:0000256" key="3">
    <source>
        <dbReference type="ARBA" id="ARBA00004123"/>
    </source>
</evidence>
<dbReference type="GO" id="GO:1990817">
    <property type="term" value="F:poly(A) RNA polymerase activity"/>
    <property type="evidence" value="ECO:0007669"/>
    <property type="project" value="UniProtKB-EC"/>
</dbReference>
<dbReference type="GO" id="GO:0005524">
    <property type="term" value="F:ATP binding"/>
    <property type="evidence" value="ECO:0007669"/>
    <property type="project" value="UniProtKB-KW"/>
</dbReference>
<dbReference type="EMBL" id="JAAALK010000285">
    <property type="protein sequence ID" value="KAG8066036.1"/>
    <property type="molecule type" value="Genomic_DNA"/>
</dbReference>
<dbReference type="InterPro" id="IPR048840">
    <property type="entry name" value="PolA_pol_NTPase"/>
</dbReference>
<keyword evidence="11" id="KW-0460">Magnesium</keyword>
<evidence type="ECO:0000256" key="11">
    <source>
        <dbReference type="ARBA" id="ARBA00022842"/>
    </source>
</evidence>
<evidence type="ECO:0000256" key="9">
    <source>
        <dbReference type="ARBA" id="ARBA00022741"/>
    </source>
</evidence>
<evidence type="ECO:0000259" key="13">
    <source>
        <dbReference type="Pfam" id="PF04928"/>
    </source>
</evidence>
<dbReference type="PANTHER" id="PTHR10682">
    <property type="entry name" value="POLY A POLYMERASE"/>
    <property type="match status" value="1"/>
</dbReference>
<organism evidence="15 16">
    <name type="scientific">Zizania palustris</name>
    <name type="common">Northern wild rice</name>
    <dbReference type="NCBI Taxonomy" id="103762"/>
    <lineage>
        <taxon>Eukaryota</taxon>
        <taxon>Viridiplantae</taxon>
        <taxon>Streptophyta</taxon>
        <taxon>Embryophyta</taxon>
        <taxon>Tracheophyta</taxon>
        <taxon>Spermatophyta</taxon>
        <taxon>Magnoliopsida</taxon>
        <taxon>Liliopsida</taxon>
        <taxon>Poales</taxon>
        <taxon>Poaceae</taxon>
        <taxon>BOP clade</taxon>
        <taxon>Oryzoideae</taxon>
        <taxon>Oryzeae</taxon>
        <taxon>Zizaniinae</taxon>
        <taxon>Zizania</taxon>
    </lineage>
</organism>
<dbReference type="GO" id="GO:0005634">
    <property type="term" value="C:nucleus"/>
    <property type="evidence" value="ECO:0007669"/>
    <property type="project" value="UniProtKB-SubCell"/>
</dbReference>
<comment type="subcellular location">
    <subcellularLocation>
        <location evidence="3">Nucleus</location>
    </subcellularLocation>
</comment>
<reference evidence="15" key="2">
    <citation type="submission" date="2021-02" db="EMBL/GenBank/DDBJ databases">
        <authorList>
            <person name="Kimball J.A."/>
            <person name="Haas M.W."/>
            <person name="Macchietto M."/>
            <person name="Kono T."/>
            <person name="Duquette J."/>
            <person name="Shao M."/>
        </authorList>
    </citation>
    <scope>NUCLEOTIDE SEQUENCE</scope>
    <source>
        <tissue evidence="15">Fresh leaf tissue</tissue>
    </source>
</reference>
<evidence type="ECO:0000313" key="15">
    <source>
        <dbReference type="EMBL" id="KAG8066036.1"/>
    </source>
</evidence>
<evidence type="ECO:0000256" key="1">
    <source>
        <dbReference type="ARBA" id="ARBA00001936"/>
    </source>
</evidence>
<evidence type="ECO:0000256" key="2">
    <source>
        <dbReference type="ARBA" id="ARBA00001946"/>
    </source>
</evidence>
<feature type="domain" description="Poly(A) polymerase nucleotidyltransferase" evidence="14">
    <location>
        <begin position="7"/>
        <end position="47"/>
    </location>
</feature>
<dbReference type="PANTHER" id="PTHR10682:SF26">
    <property type="entry name" value="POLY(A) POLYMERASE"/>
    <property type="match status" value="1"/>
</dbReference>
<dbReference type="AlphaFoldDB" id="A0A8J5T1P9"/>
<evidence type="ECO:0000256" key="7">
    <source>
        <dbReference type="ARBA" id="ARBA00022679"/>
    </source>
</evidence>
<keyword evidence="16" id="KW-1185">Reference proteome</keyword>
<dbReference type="OrthoDB" id="412748at2759"/>
<evidence type="ECO:0000313" key="16">
    <source>
        <dbReference type="Proteomes" id="UP000729402"/>
    </source>
</evidence>
<comment type="cofactor">
    <cofactor evidence="2">
        <name>Mg(2+)</name>
        <dbReference type="ChEBI" id="CHEBI:18420"/>
    </cofactor>
</comment>
<keyword evidence="8" id="KW-0479">Metal-binding</keyword>
<dbReference type="InterPro" id="IPR007012">
    <property type="entry name" value="PolA_pol_cen_dom"/>
</dbReference>
<evidence type="ECO:0000256" key="8">
    <source>
        <dbReference type="ARBA" id="ARBA00022723"/>
    </source>
</evidence>
<keyword evidence="12" id="KW-0539">Nucleus</keyword>
<keyword evidence="10" id="KW-0067">ATP-binding</keyword>
<evidence type="ECO:0000256" key="10">
    <source>
        <dbReference type="ARBA" id="ARBA00022840"/>
    </source>
</evidence>
<evidence type="ECO:0000256" key="5">
    <source>
        <dbReference type="ARBA" id="ARBA00012388"/>
    </source>
</evidence>